<reference evidence="4 5" key="1">
    <citation type="journal article" date="2016" name="Nat. Commun.">
        <title>Thousands of microbial genomes shed light on interconnected biogeochemical processes in an aquifer system.</title>
        <authorList>
            <person name="Anantharaman K."/>
            <person name="Brown C.T."/>
            <person name="Hug L.A."/>
            <person name="Sharon I."/>
            <person name="Castelle C.J."/>
            <person name="Probst A.J."/>
            <person name="Thomas B.C."/>
            <person name="Singh A."/>
            <person name="Wilkins M.J."/>
            <person name="Karaoz U."/>
            <person name="Brodie E.L."/>
            <person name="Williams K.H."/>
            <person name="Hubbard S.S."/>
            <person name="Banfield J.F."/>
        </authorList>
    </citation>
    <scope>NUCLEOTIDE SEQUENCE [LARGE SCALE GENOMIC DNA]</scope>
</reference>
<evidence type="ECO:0000259" key="3">
    <source>
        <dbReference type="PROSITE" id="PS51766"/>
    </source>
</evidence>
<name>A0A1F5KDI6_9BACT</name>
<keyword evidence="2" id="KW-1133">Transmembrane helix</keyword>
<gene>
    <name evidence="4" type="ORF">A3F00_03720</name>
</gene>
<organism evidence="4 5">
    <name type="scientific">Candidatus Daviesbacteria bacterium RIFCSPHIGHO2_12_FULL_37_11</name>
    <dbReference type="NCBI Taxonomy" id="1797777"/>
    <lineage>
        <taxon>Bacteria</taxon>
        <taxon>Candidatus Daviesiibacteriota</taxon>
    </lineage>
</organism>
<proteinExistence type="predicted"/>
<dbReference type="GO" id="GO:0004553">
    <property type="term" value="F:hydrolase activity, hydrolyzing O-glycosyl compounds"/>
    <property type="evidence" value="ECO:0007669"/>
    <property type="project" value="InterPro"/>
</dbReference>
<dbReference type="Proteomes" id="UP000176527">
    <property type="component" value="Unassembled WGS sequence"/>
</dbReference>
<feature type="domain" description="Dockerin" evidence="3">
    <location>
        <begin position="176"/>
        <end position="249"/>
    </location>
</feature>
<protein>
    <recommendedName>
        <fullName evidence="3">Dockerin domain-containing protein</fullName>
    </recommendedName>
</protein>
<dbReference type="Gene3D" id="2.60.40.4130">
    <property type="match status" value="1"/>
</dbReference>
<dbReference type="PROSITE" id="PS51766">
    <property type="entry name" value="DOCKERIN"/>
    <property type="match status" value="1"/>
</dbReference>
<comment type="caution">
    <text evidence="4">The sequence shown here is derived from an EMBL/GenBank/DDBJ whole genome shotgun (WGS) entry which is preliminary data.</text>
</comment>
<sequence>MFSSLKLKIVLGIYIFLILSIPVGAYLASQQQSATTSAKQEKKPVTKPIEEAKPLPTPVSQKTIPDELPGEKATTQATTFGPTLNLKLTLEGRPAAKMASKIFIGIAEAAAQTNLKYLLSFNIDLPDSGEFNGLSLAGLTTGSNYQAVIKGPAQIATSSAFIMSPTQSNLNSNQPIFLLTGDLNEDNVINSADYSIAKTAFGAKPNSANWNENIDFNVDGIINSADIAIIIKNMAKTGDSGLWISQVASGSASLLDQTPAGSVSAEPVYHPSGSSGYWLWVPGF</sequence>
<evidence type="ECO:0000256" key="2">
    <source>
        <dbReference type="SAM" id="Phobius"/>
    </source>
</evidence>
<dbReference type="CDD" id="cd14254">
    <property type="entry name" value="Dockerin_II"/>
    <property type="match status" value="1"/>
</dbReference>
<keyword evidence="2" id="KW-0812">Transmembrane</keyword>
<evidence type="ECO:0000313" key="4">
    <source>
        <dbReference type="EMBL" id="OGE38651.1"/>
    </source>
</evidence>
<dbReference type="InterPro" id="IPR002105">
    <property type="entry name" value="Dockerin_1_rpt"/>
</dbReference>
<evidence type="ECO:0000313" key="5">
    <source>
        <dbReference type="Proteomes" id="UP000176527"/>
    </source>
</evidence>
<dbReference type="PROSITE" id="PS00448">
    <property type="entry name" value="CLOS_CELLULOSOME_RPT"/>
    <property type="match status" value="1"/>
</dbReference>
<dbReference type="SUPFAM" id="SSF63446">
    <property type="entry name" value="Type I dockerin domain"/>
    <property type="match status" value="1"/>
</dbReference>
<keyword evidence="2" id="KW-0472">Membrane</keyword>
<feature type="region of interest" description="Disordered" evidence="1">
    <location>
        <begin position="36"/>
        <end position="67"/>
    </location>
</feature>
<dbReference type="InterPro" id="IPR016134">
    <property type="entry name" value="Dockerin_dom"/>
</dbReference>
<evidence type="ECO:0000256" key="1">
    <source>
        <dbReference type="SAM" id="MobiDB-lite"/>
    </source>
</evidence>
<feature type="transmembrane region" description="Helical" evidence="2">
    <location>
        <begin position="7"/>
        <end position="28"/>
    </location>
</feature>
<accession>A0A1F5KDI6</accession>
<dbReference type="EMBL" id="MFDE01000016">
    <property type="protein sequence ID" value="OGE38651.1"/>
    <property type="molecule type" value="Genomic_DNA"/>
</dbReference>
<dbReference type="Pfam" id="PF00404">
    <property type="entry name" value="Dockerin_1"/>
    <property type="match status" value="1"/>
</dbReference>
<dbReference type="GO" id="GO:0000272">
    <property type="term" value="P:polysaccharide catabolic process"/>
    <property type="evidence" value="ECO:0007669"/>
    <property type="project" value="InterPro"/>
</dbReference>
<dbReference type="AlphaFoldDB" id="A0A1F5KDI6"/>
<dbReference type="InterPro" id="IPR036439">
    <property type="entry name" value="Dockerin_dom_sf"/>
</dbReference>
<feature type="compositionally biased region" description="Basic and acidic residues" evidence="1">
    <location>
        <begin position="39"/>
        <end position="53"/>
    </location>
</feature>